<gene>
    <name evidence="1" type="ORF">UFOVP1158_12</name>
</gene>
<proteinExistence type="predicted"/>
<name>A0A6J5QRN2_9CAUD</name>
<dbReference type="EMBL" id="LR797105">
    <property type="protein sequence ID" value="CAB4187349.1"/>
    <property type="molecule type" value="Genomic_DNA"/>
</dbReference>
<sequence length="96" mass="11289">MWDARDHEKYKRIADVGENIEVRRIRNESNPFAVRKRDVEENRWVYVAYAHAPVYRTVSVYGFIKASEAWNRGTRAAYDPDNTRVVSVDCLRPISD</sequence>
<reference evidence="1" key="1">
    <citation type="submission" date="2020-05" db="EMBL/GenBank/DDBJ databases">
        <authorList>
            <person name="Chiriac C."/>
            <person name="Salcher M."/>
            <person name="Ghai R."/>
            <person name="Kavagutti S V."/>
        </authorList>
    </citation>
    <scope>NUCLEOTIDE SEQUENCE</scope>
</reference>
<protein>
    <submittedName>
        <fullName evidence="1">Uncharacterized protein</fullName>
    </submittedName>
</protein>
<accession>A0A6J5QRN2</accession>
<evidence type="ECO:0000313" key="1">
    <source>
        <dbReference type="EMBL" id="CAB4187349.1"/>
    </source>
</evidence>
<organism evidence="1">
    <name type="scientific">uncultured Caudovirales phage</name>
    <dbReference type="NCBI Taxonomy" id="2100421"/>
    <lineage>
        <taxon>Viruses</taxon>
        <taxon>Duplodnaviria</taxon>
        <taxon>Heunggongvirae</taxon>
        <taxon>Uroviricota</taxon>
        <taxon>Caudoviricetes</taxon>
        <taxon>Peduoviridae</taxon>
        <taxon>Maltschvirus</taxon>
        <taxon>Maltschvirus maltsch</taxon>
    </lineage>
</organism>